<reference evidence="2" key="1">
    <citation type="submission" date="2014-11" db="EMBL/GenBank/DDBJ databases">
        <authorList>
            <person name="Malar M.C."/>
            <person name="Sen D."/>
            <person name="Tripathy S."/>
        </authorList>
    </citation>
    <scope>NUCLEOTIDE SEQUENCE</scope>
    <source>
        <strain evidence="2">BDU141951</strain>
    </source>
</reference>
<dbReference type="InterPro" id="IPR007345">
    <property type="entry name" value="Polysacch_pyruvyl_Trfase"/>
</dbReference>
<sequence length="287" mass="32885">MITNLHVIDPKNIGDLYSSPLKYFDFPGYACKATDIRSFTREDLQDNHLIVGGGGLIFNRFLPEFQTIAAAFTKGKRILWGAGYQIYGCNPSRWPKDFDFSPYLSGFDLVGLRDKGTAYEWVPCPSCMHPAFDKDRTPEHEFVVFSHKKFQINIPGLPRLSNKESNFEKVLDFLGSGETILTSSFHGAYWGTLLGRRVLAFPFSSKFFTLQHSPAFYPVEKWTQAKFKFALFGKVLHTSNYDNEKFSCVTQNWIQHALKSPIYPDLVEECRAKNRAFYHQVMNVLAD</sequence>
<dbReference type="GO" id="GO:0016740">
    <property type="term" value="F:transferase activity"/>
    <property type="evidence" value="ECO:0007669"/>
    <property type="project" value="UniProtKB-KW"/>
</dbReference>
<name>A0A0C1UUK0_9CYAN</name>
<gene>
    <name evidence="2" type="ORF">QQ91_023660</name>
</gene>
<organism evidence="2">
    <name type="scientific">Lyngbya confervoides BDU141951</name>
    <dbReference type="NCBI Taxonomy" id="1574623"/>
    <lineage>
        <taxon>Bacteria</taxon>
        <taxon>Bacillati</taxon>
        <taxon>Cyanobacteriota</taxon>
        <taxon>Cyanophyceae</taxon>
        <taxon>Oscillatoriophycideae</taxon>
        <taxon>Oscillatoriales</taxon>
        <taxon>Microcoleaceae</taxon>
        <taxon>Lyngbya</taxon>
    </lineage>
</organism>
<evidence type="ECO:0000313" key="2">
    <source>
        <dbReference type="EMBL" id="NEV70093.1"/>
    </source>
</evidence>
<dbReference type="Pfam" id="PF04230">
    <property type="entry name" value="PS_pyruv_trans"/>
    <property type="match status" value="1"/>
</dbReference>
<reference evidence="2" key="2">
    <citation type="journal article" date="2015" name="Genome Announc.">
        <title>Draft Genome Sequence of Filamentous Marine Cyanobacterium Lyngbya confervoides Strain BDU141951.</title>
        <authorList>
            <person name="Chandrababunaidu M.M."/>
            <person name="Sen D."/>
            <person name="Tripathy S."/>
        </authorList>
    </citation>
    <scope>NUCLEOTIDE SEQUENCE</scope>
    <source>
        <strain evidence="2">BDU141951</strain>
    </source>
</reference>
<proteinExistence type="predicted"/>
<comment type="caution">
    <text evidence="2">The sequence shown here is derived from an EMBL/GenBank/DDBJ whole genome shotgun (WGS) entry which is preliminary data.</text>
</comment>
<keyword evidence="2" id="KW-0808">Transferase</keyword>
<evidence type="ECO:0000259" key="1">
    <source>
        <dbReference type="Pfam" id="PF04230"/>
    </source>
</evidence>
<protein>
    <submittedName>
        <fullName evidence="2">Polysaccharide pyruvyl transferase family protein</fullName>
    </submittedName>
</protein>
<accession>A0A0C1UUK0</accession>
<dbReference type="AlphaFoldDB" id="A0A0C1UUK0"/>
<dbReference type="EMBL" id="JTHE02000003">
    <property type="protein sequence ID" value="NEV70093.1"/>
    <property type="molecule type" value="Genomic_DNA"/>
</dbReference>
<feature type="domain" description="Polysaccharide pyruvyl transferase" evidence="1">
    <location>
        <begin position="23"/>
        <end position="202"/>
    </location>
</feature>
<reference evidence="2" key="3">
    <citation type="submission" date="2020-02" db="EMBL/GenBank/DDBJ databases">
        <authorList>
            <person name="Sarangi A.N."/>
            <person name="Ghosh S."/>
            <person name="Mukherjee M."/>
            <person name="Tripathy S."/>
        </authorList>
    </citation>
    <scope>NUCLEOTIDE SEQUENCE</scope>
    <source>
        <strain evidence="2">BDU141951</strain>
    </source>
</reference>